<dbReference type="EMBL" id="RHFK02000061">
    <property type="protein sequence ID" value="TWW54872.1"/>
    <property type="molecule type" value="Genomic_DNA"/>
</dbReference>
<feature type="non-terminal residue" evidence="1">
    <location>
        <position position="1"/>
    </location>
</feature>
<protein>
    <submittedName>
        <fullName evidence="1">Uncharacterized protein</fullName>
    </submittedName>
</protein>
<accession>A0A5C6MIF2</accession>
<organism evidence="1 2">
    <name type="scientific">Takifugu flavidus</name>
    <name type="common">sansaifugu</name>
    <dbReference type="NCBI Taxonomy" id="433684"/>
    <lineage>
        <taxon>Eukaryota</taxon>
        <taxon>Metazoa</taxon>
        <taxon>Chordata</taxon>
        <taxon>Craniata</taxon>
        <taxon>Vertebrata</taxon>
        <taxon>Euteleostomi</taxon>
        <taxon>Actinopterygii</taxon>
        <taxon>Neopterygii</taxon>
        <taxon>Teleostei</taxon>
        <taxon>Neoteleostei</taxon>
        <taxon>Acanthomorphata</taxon>
        <taxon>Eupercaria</taxon>
        <taxon>Tetraodontiformes</taxon>
        <taxon>Tetradontoidea</taxon>
        <taxon>Tetraodontidae</taxon>
        <taxon>Takifugu</taxon>
    </lineage>
</organism>
<name>A0A5C6MIF2_9TELE</name>
<comment type="caution">
    <text evidence="1">The sequence shown here is derived from an EMBL/GenBank/DDBJ whole genome shotgun (WGS) entry which is preliminary data.</text>
</comment>
<evidence type="ECO:0000313" key="2">
    <source>
        <dbReference type="Proteomes" id="UP000324091"/>
    </source>
</evidence>
<dbReference type="AlphaFoldDB" id="A0A5C6MIF2"/>
<sequence length="325" mass="35708">PTGCPWGPGHKHFQVHKANVDWLGKLPTPLKHPSKGKELICGSTTGAKPALFLLDQRFNYQSNPFFQHPGIYFPREAEECDSPIVGTHPLVHTLKSRDHHPSLPVQQRHCPRCPRNVAEACQPGQPYNIQSLKIPRADLIRSRSSTAGQRFTISATSAGNWMVHLLVFQLCSSLRICVVGLRSSWKYSFHRWIIAPGDISTPSSPRTPNTVCGELPPAALKAPDSLPESSRSRPKVFLHSLTELLPCPRFCLHDCHGRNPLSQPVPREGSPHLWCPPSGTGITATTSTSGLAATARDSCLDNGGAEHGPFRLNVPYHPRNTIKAL</sequence>
<proteinExistence type="predicted"/>
<evidence type="ECO:0000313" key="1">
    <source>
        <dbReference type="EMBL" id="TWW54872.1"/>
    </source>
</evidence>
<reference evidence="1 2" key="1">
    <citation type="submission" date="2019-04" db="EMBL/GenBank/DDBJ databases">
        <title>Chromosome genome assembly for Takifugu flavidus.</title>
        <authorList>
            <person name="Xiao S."/>
        </authorList>
    </citation>
    <scope>NUCLEOTIDE SEQUENCE [LARGE SCALE GENOMIC DNA]</scope>
    <source>
        <strain evidence="1">HTHZ2018</strain>
        <tissue evidence="1">Muscle</tissue>
    </source>
</reference>
<dbReference type="Proteomes" id="UP000324091">
    <property type="component" value="Unassembled WGS sequence"/>
</dbReference>
<gene>
    <name evidence="1" type="ORF">D4764_0236780</name>
</gene>
<keyword evidence="2" id="KW-1185">Reference proteome</keyword>